<protein>
    <recommendedName>
        <fullName evidence="1">Reverse transcriptase domain-containing protein</fullName>
    </recommendedName>
</protein>
<dbReference type="Proteomes" id="UP000215902">
    <property type="component" value="Unassembled WGS sequence"/>
</dbReference>
<dbReference type="Gene3D" id="3.30.70.270">
    <property type="match status" value="1"/>
</dbReference>
<evidence type="ECO:0000313" key="2">
    <source>
        <dbReference type="EMBL" id="PAA90446.1"/>
    </source>
</evidence>
<dbReference type="Pfam" id="PF00078">
    <property type="entry name" value="RVT_1"/>
    <property type="match status" value="1"/>
</dbReference>
<reference evidence="2 3" key="1">
    <citation type="submission" date="2017-06" db="EMBL/GenBank/DDBJ databases">
        <title>A platform for efficient transgenesis in Macrostomum lignano, a flatworm model organism for stem cell research.</title>
        <authorList>
            <person name="Berezikov E."/>
        </authorList>
    </citation>
    <scope>NUCLEOTIDE SEQUENCE [LARGE SCALE GENOMIC DNA]</scope>
    <source>
        <strain evidence="2">DV1</strain>
        <tissue evidence="2">Whole organism</tissue>
    </source>
</reference>
<dbReference type="PROSITE" id="PS50878">
    <property type="entry name" value="RT_POL"/>
    <property type="match status" value="1"/>
</dbReference>
<dbReference type="SUPFAM" id="SSF56672">
    <property type="entry name" value="DNA/RNA polymerases"/>
    <property type="match status" value="1"/>
</dbReference>
<dbReference type="CDD" id="cd01647">
    <property type="entry name" value="RT_LTR"/>
    <property type="match status" value="1"/>
</dbReference>
<name>A0A267GWR2_9PLAT</name>
<proteinExistence type="predicted"/>
<dbReference type="AlphaFoldDB" id="A0A267GWR2"/>
<organism evidence="2 3">
    <name type="scientific">Macrostomum lignano</name>
    <dbReference type="NCBI Taxonomy" id="282301"/>
    <lineage>
        <taxon>Eukaryota</taxon>
        <taxon>Metazoa</taxon>
        <taxon>Spiralia</taxon>
        <taxon>Lophotrochozoa</taxon>
        <taxon>Platyhelminthes</taxon>
        <taxon>Rhabditophora</taxon>
        <taxon>Macrostomorpha</taxon>
        <taxon>Macrostomida</taxon>
        <taxon>Macrostomidae</taxon>
        <taxon>Macrostomum</taxon>
    </lineage>
</organism>
<accession>A0A267GWR2</accession>
<dbReference type="STRING" id="282301.A0A267GWR2"/>
<evidence type="ECO:0000313" key="3">
    <source>
        <dbReference type="Proteomes" id="UP000215902"/>
    </source>
</evidence>
<dbReference type="Gene3D" id="3.10.10.10">
    <property type="entry name" value="HIV Type 1 Reverse Transcriptase, subunit A, domain 1"/>
    <property type="match status" value="1"/>
</dbReference>
<sequence length="149" mass="17129">MSPWASQFSTLDLFSGYYQIALREEDKCKTSFPTLHRGSFEYEVLPMGLQGAPGTFQRCMNLVLKDIAQKFAIAYLDDVIVYSTDFESHLEHLKEVLKRLIQANMKLKAKKCHLFKSELQYLGHVIGKSGIKRDASKLETIRNWPKPKS</sequence>
<dbReference type="InterPro" id="IPR043128">
    <property type="entry name" value="Rev_trsase/Diguanyl_cyclase"/>
</dbReference>
<evidence type="ECO:0000259" key="1">
    <source>
        <dbReference type="PROSITE" id="PS50878"/>
    </source>
</evidence>
<keyword evidence="3" id="KW-1185">Reference proteome</keyword>
<dbReference type="EMBL" id="NIVC01000110">
    <property type="protein sequence ID" value="PAA90446.1"/>
    <property type="molecule type" value="Genomic_DNA"/>
</dbReference>
<dbReference type="PANTHER" id="PTHR33064">
    <property type="entry name" value="POL PROTEIN"/>
    <property type="match status" value="1"/>
</dbReference>
<comment type="caution">
    <text evidence="2">The sequence shown here is derived from an EMBL/GenBank/DDBJ whole genome shotgun (WGS) entry which is preliminary data.</text>
</comment>
<gene>
    <name evidence="2" type="ORF">BOX15_Mlig004203g1</name>
</gene>
<dbReference type="PANTHER" id="PTHR33064:SF29">
    <property type="entry name" value="PEPTIDASE A2 DOMAIN-CONTAINING PROTEIN-RELATED"/>
    <property type="match status" value="1"/>
</dbReference>
<feature type="domain" description="Reverse transcriptase" evidence="1">
    <location>
        <begin position="1"/>
        <end position="126"/>
    </location>
</feature>
<dbReference type="InterPro" id="IPR051320">
    <property type="entry name" value="Viral_Replic_Matur_Polypro"/>
</dbReference>
<dbReference type="OrthoDB" id="6155307at2759"/>
<dbReference type="InterPro" id="IPR000477">
    <property type="entry name" value="RT_dom"/>
</dbReference>
<dbReference type="InterPro" id="IPR043502">
    <property type="entry name" value="DNA/RNA_pol_sf"/>
</dbReference>